<keyword evidence="3 6" id="KW-0812">Transmembrane</keyword>
<keyword evidence="9" id="KW-1185">Reference proteome</keyword>
<feature type="transmembrane region" description="Helical" evidence="6">
    <location>
        <begin position="112"/>
        <end position="131"/>
    </location>
</feature>
<dbReference type="InterPro" id="IPR050638">
    <property type="entry name" value="AA-Vitamin_Transporters"/>
</dbReference>
<evidence type="ECO:0000256" key="5">
    <source>
        <dbReference type="ARBA" id="ARBA00023136"/>
    </source>
</evidence>
<dbReference type="Proteomes" id="UP000290218">
    <property type="component" value="Unassembled WGS sequence"/>
</dbReference>
<feature type="domain" description="EamA" evidence="7">
    <location>
        <begin position="2"/>
        <end position="127"/>
    </location>
</feature>
<comment type="caution">
    <text evidence="8">The sequence shown here is derived from an EMBL/GenBank/DDBJ whole genome shotgun (WGS) entry which is preliminary data.</text>
</comment>
<dbReference type="GO" id="GO:0016020">
    <property type="term" value="C:membrane"/>
    <property type="evidence" value="ECO:0007669"/>
    <property type="project" value="UniProtKB-SubCell"/>
</dbReference>
<proteinExistence type="inferred from homology"/>
<keyword evidence="4 6" id="KW-1133">Transmembrane helix</keyword>
<feature type="transmembrane region" description="Helical" evidence="6">
    <location>
        <begin position="137"/>
        <end position="160"/>
    </location>
</feature>
<reference evidence="8 9" key="1">
    <citation type="submission" date="2019-01" db="EMBL/GenBank/DDBJ databases">
        <title>Lacunisphaera sp. strain TWA-58.</title>
        <authorList>
            <person name="Chen W.-M."/>
        </authorList>
    </citation>
    <scope>NUCLEOTIDE SEQUENCE [LARGE SCALE GENOMIC DNA]</scope>
    <source>
        <strain evidence="8 9">TWA-58</strain>
    </source>
</reference>
<comment type="similarity">
    <text evidence="2">Belongs to the EamA transporter family.</text>
</comment>
<evidence type="ECO:0000259" key="7">
    <source>
        <dbReference type="Pfam" id="PF00892"/>
    </source>
</evidence>
<evidence type="ECO:0000256" key="3">
    <source>
        <dbReference type="ARBA" id="ARBA00022692"/>
    </source>
</evidence>
<dbReference type="RefSeq" id="WP_129047679.1">
    <property type="nucleotide sequence ID" value="NZ_SDHX01000001.1"/>
</dbReference>
<feature type="transmembrane region" description="Helical" evidence="6">
    <location>
        <begin position="172"/>
        <end position="192"/>
    </location>
</feature>
<feature type="transmembrane region" description="Helical" evidence="6">
    <location>
        <begin position="81"/>
        <end position="100"/>
    </location>
</feature>
<organism evidence="8 9">
    <name type="scientific">Oleiharenicola lentus</name>
    <dbReference type="NCBI Taxonomy" id="2508720"/>
    <lineage>
        <taxon>Bacteria</taxon>
        <taxon>Pseudomonadati</taxon>
        <taxon>Verrucomicrobiota</taxon>
        <taxon>Opitutia</taxon>
        <taxon>Opitutales</taxon>
        <taxon>Opitutaceae</taxon>
        <taxon>Oleiharenicola</taxon>
    </lineage>
</organism>
<feature type="transmembrane region" description="Helical" evidence="6">
    <location>
        <begin position="204"/>
        <end position="222"/>
    </location>
</feature>
<feature type="transmembrane region" description="Helical" evidence="6">
    <location>
        <begin position="259"/>
        <end position="276"/>
    </location>
</feature>
<dbReference type="PANTHER" id="PTHR32322:SF2">
    <property type="entry name" value="EAMA DOMAIN-CONTAINING PROTEIN"/>
    <property type="match status" value="1"/>
</dbReference>
<keyword evidence="5 6" id="KW-0472">Membrane</keyword>
<dbReference type="SUPFAM" id="SSF103481">
    <property type="entry name" value="Multidrug resistance efflux transporter EmrE"/>
    <property type="match status" value="2"/>
</dbReference>
<dbReference type="OrthoDB" id="1412048at2"/>
<evidence type="ECO:0000313" key="9">
    <source>
        <dbReference type="Proteomes" id="UP000290218"/>
    </source>
</evidence>
<feature type="transmembrane region" description="Helical" evidence="6">
    <location>
        <begin position="28"/>
        <end position="48"/>
    </location>
</feature>
<dbReference type="AlphaFoldDB" id="A0A4Q1CBM9"/>
<dbReference type="Pfam" id="PF00892">
    <property type="entry name" value="EamA"/>
    <property type="match status" value="1"/>
</dbReference>
<evidence type="ECO:0000256" key="6">
    <source>
        <dbReference type="SAM" id="Phobius"/>
    </source>
</evidence>
<name>A0A4Q1CBM9_9BACT</name>
<dbReference type="InterPro" id="IPR037185">
    <property type="entry name" value="EmrE-like"/>
</dbReference>
<evidence type="ECO:0000256" key="4">
    <source>
        <dbReference type="ARBA" id="ARBA00022989"/>
    </source>
</evidence>
<evidence type="ECO:0000256" key="1">
    <source>
        <dbReference type="ARBA" id="ARBA00004141"/>
    </source>
</evidence>
<accession>A0A4Q1CBM9</accession>
<dbReference type="EMBL" id="SDHX01000001">
    <property type="protein sequence ID" value="RXK56312.1"/>
    <property type="molecule type" value="Genomic_DNA"/>
</dbReference>
<dbReference type="InterPro" id="IPR000620">
    <property type="entry name" value="EamA_dom"/>
</dbReference>
<evidence type="ECO:0000313" key="8">
    <source>
        <dbReference type="EMBL" id="RXK56312.1"/>
    </source>
</evidence>
<protein>
    <submittedName>
        <fullName evidence="8">EamA family transporter</fullName>
    </submittedName>
</protein>
<sequence>MLYLVLVSLLWAFSPGLTKGLTTGLDSSFVAAARLGLALLVFLPFLRLKGLTPRLIASLIALGAVQFGVMYLGYIESFRHLQAHEVALFTLTTPVFVTVLTDALDRTFRARALAAALLAVGGTVVVAFKGQAVQPTLWGLALVQISNLAFAAGQVGYKRLRAQHPALRDRDIFGLLYAGAVLLTVPFALARMDFAAFSLTAKQGYTLLYLGTLASGAGFFLWNIGATRVGTGTLAVMNNAKIPLMVAVSLLFFGEYADIPRLFISLVLLTTAVWFAEKR</sequence>
<evidence type="ECO:0000256" key="2">
    <source>
        <dbReference type="ARBA" id="ARBA00007362"/>
    </source>
</evidence>
<dbReference type="PANTHER" id="PTHR32322">
    <property type="entry name" value="INNER MEMBRANE TRANSPORTER"/>
    <property type="match status" value="1"/>
</dbReference>
<gene>
    <name evidence="8" type="ORF">ESB00_10700</name>
</gene>
<comment type="subcellular location">
    <subcellularLocation>
        <location evidence="1">Membrane</location>
        <topology evidence="1">Multi-pass membrane protein</topology>
    </subcellularLocation>
</comment>
<feature type="transmembrane region" description="Helical" evidence="6">
    <location>
        <begin position="55"/>
        <end position="75"/>
    </location>
</feature>
<feature type="transmembrane region" description="Helical" evidence="6">
    <location>
        <begin position="234"/>
        <end position="253"/>
    </location>
</feature>